<feature type="domain" description="Core Histone H2A/H2B/H3" evidence="6">
    <location>
        <begin position="1"/>
        <end position="46"/>
    </location>
</feature>
<dbReference type="GO" id="GO:0046982">
    <property type="term" value="F:protein heterodimerization activity"/>
    <property type="evidence" value="ECO:0007669"/>
    <property type="project" value="InterPro"/>
</dbReference>
<dbReference type="SUPFAM" id="SSF47113">
    <property type="entry name" value="Histone-fold"/>
    <property type="match status" value="1"/>
</dbReference>
<proteinExistence type="inferred from homology"/>
<feature type="compositionally biased region" description="Basic and acidic residues" evidence="5">
    <location>
        <begin position="138"/>
        <end position="153"/>
    </location>
</feature>
<protein>
    <submittedName>
        <fullName evidence="7">Histone H3.1</fullName>
    </submittedName>
</protein>
<evidence type="ECO:0000256" key="5">
    <source>
        <dbReference type="SAM" id="MobiDB-lite"/>
    </source>
</evidence>
<keyword evidence="3" id="KW-0158">Chromosome</keyword>
<evidence type="ECO:0000259" key="6">
    <source>
        <dbReference type="Pfam" id="PF00125"/>
    </source>
</evidence>
<organism evidence="7 8">
    <name type="scientific">Diatrype stigma</name>
    <dbReference type="NCBI Taxonomy" id="117547"/>
    <lineage>
        <taxon>Eukaryota</taxon>
        <taxon>Fungi</taxon>
        <taxon>Dikarya</taxon>
        <taxon>Ascomycota</taxon>
        <taxon>Pezizomycotina</taxon>
        <taxon>Sordariomycetes</taxon>
        <taxon>Xylariomycetidae</taxon>
        <taxon>Xylariales</taxon>
        <taxon>Diatrypaceae</taxon>
        <taxon>Diatrype</taxon>
    </lineage>
</organism>
<name>A0AAN9YPP4_9PEZI</name>
<keyword evidence="4" id="KW-0238">DNA-binding</keyword>
<reference evidence="7 8" key="1">
    <citation type="submission" date="2024-02" db="EMBL/GenBank/DDBJ databases">
        <title>De novo assembly and annotation of 12 fungi associated with fruit tree decline syndrome in Ontario, Canada.</title>
        <authorList>
            <person name="Sulman M."/>
            <person name="Ellouze W."/>
            <person name="Ilyukhin E."/>
        </authorList>
    </citation>
    <scope>NUCLEOTIDE SEQUENCE [LARGE SCALE GENOMIC DNA]</scope>
    <source>
        <strain evidence="7 8">M11/M66-122</strain>
    </source>
</reference>
<dbReference type="InterPro" id="IPR009072">
    <property type="entry name" value="Histone-fold"/>
</dbReference>
<sequence>MQAAALEALQEAAEETIIILMTATNLCAIHGKRITIQAKDIQLACQVRRIMDPINPDYLGPAAEPTSSLVAMDERDKQNAEARNAARARVIEKLHNKENQQFFERRARKTPASQNAKPKEPVMASEDEEEYEEELDEDHERQIQEELRSLGEA</sequence>
<evidence type="ECO:0000313" key="8">
    <source>
        <dbReference type="Proteomes" id="UP001320420"/>
    </source>
</evidence>
<dbReference type="InterPro" id="IPR007125">
    <property type="entry name" value="H2A/H2B/H3"/>
</dbReference>
<feature type="compositionally biased region" description="Acidic residues" evidence="5">
    <location>
        <begin position="125"/>
        <end position="137"/>
    </location>
</feature>
<accession>A0AAN9YPP4</accession>
<dbReference type="Pfam" id="PF00125">
    <property type="entry name" value="Histone"/>
    <property type="match status" value="1"/>
</dbReference>
<dbReference type="GO" id="GO:0003677">
    <property type="term" value="F:DNA binding"/>
    <property type="evidence" value="ECO:0007669"/>
    <property type="project" value="InterPro"/>
</dbReference>
<dbReference type="PRINTS" id="PR00622">
    <property type="entry name" value="HISTONEH3"/>
</dbReference>
<evidence type="ECO:0000256" key="3">
    <source>
        <dbReference type="ARBA" id="ARBA00022454"/>
    </source>
</evidence>
<evidence type="ECO:0000313" key="7">
    <source>
        <dbReference type="EMBL" id="KAK7752541.1"/>
    </source>
</evidence>
<gene>
    <name evidence="7" type="primary">HHT1_1</name>
    <name evidence="7" type="ORF">SLS62_005509</name>
</gene>
<dbReference type="EMBL" id="JAKJXP020000037">
    <property type="protein sequence ID" value="KAK7752541.1"/>
    <property type="molecule type" value="Genomic_DNA"/>
</dbReference>
<dbReference type="GO" id="GO:0030527">
    <property type="term" value="F:structural constituent of chromatin"/>
    <property type="evidence" value="ECO:0007669"/>
    <property type="project" value="InterPro"/>
</dbReference>
<evidence type="ECO:0000256" key="1">
    <source>
        <dbReference type="ARBA" id="ARBA00004286"/>
    </source>
</evidence>
<evidence type="ECO:0000256" key="4">
    <source>
        <dbReference type="ARBA" id="ARBA00023269"/>
    </source>
</evidence>
<dbReference type="AlphaFoldDB" id="A0AAN9YPP4"/>
<dbReference type="InterPro" id="IPR000164">
    <property type="entry name" value="Histone_H3/CENP-A"/>
</dbReference>
<dbReference type="Gene3D" id="1.10.20.10">
    <property type="entry name" value="Histone, subunit A"/>
    <property type="match status" value="1"/>
</dbReference>
<keyword evidence="8" id="KW-1185">Reference proteome</keyword>
<evidence type="ECO:0000256" key="2">
    <source>
        <dbReference type="ARBA" id="ARBA00010343"/>
    </source>
</evidence>
<feature type="region of interest" description="Disordered" evidence="5">
    <location>
        <begin position="99"/>
        <end position="153"/>
    </location>
</feature>
<dbReference type="Proteomes" id="UP001320420">
    <property type="component" value="Unassembled WGS sequence"/>
</dbReference>
<comment type="subcellular location">
    <subcellularLocation>
        <location evidence="1">Chromosome</location>
    </subcellularLocation>
</comment>
<keyword evidence="4" id="KW-0544">Nucleosome core</keyword>
<dbReference type="PANTHER" id="PTHR45810">
    <property type="entry name" value="HISTONE H3.2"/>
    <property type="match status" value="1"/>
</dbReference>
<dbReference type="PANTHER" id="PTHR45810:SF1">
    <property type="entry name" value="HISTONE H3-LIKE CENTROMERIC PROTEIN A"/>
    <property type="match status" value="1"/>
</dbReference>
<dbReference type="GO" id="GO:0000786">
    <property type="term" value="C:nucleosome"/>
    <property type="evidence" value="ECO:0007669"/>
    <property type="project" value="UniProtKB-KW"/>
</dbReference>
<comment type="similarity">
    <text evidence="2">Belongs to the histone H3 family.</text>
</comment>
<comment type="caution">
    <text evidence="7">The sequence shown here is derived from an EMBL/GenBank/DDBJ whole genome shotgun (WGS) entry which is preliminary data.</text>
</comment>